<dbReference type="Proteomes" id="UP000821853">
    <property type="component" value="Unassembled WGS sequence"/>
</dbReference>
<evidence type="ECO:0000313" key="2">
    <source>
        <dbReference type="Proteomes" id="UP000821853"/>
    </source>
</evidence>
<sequence>MLNRVPNRHQGLKEDDVIKLVQPLVVSRVVYSTSYLPLKPRKLDKLDILLRKVQQALALPPHTATSKLEALGVHNKMREIIGAHLVSQLERLRQTSTGRTVLRQLGYRTADASHPRPDTIPQDIRTLTRVAPLPRNMHPEHHAQRRQARLQFLQGTYCDHPHVLFTHAAHYASHPATAVSVIDGSGNVVRTATVKTKNIVEASETAIALTMTSPTSNSPLHLITDSQHACKTRATVGSQYALSDY</sequence>
<gene>
    <name evidence="1" type="ORF">HPB48_016036</name>
</gene>
<proteinExistence type="predicted"/>
<reference evidence="1 2" key="1">
    <citation type="journal article" date="2020" name="Cell">
        <title>Large-Scale Comparative Analyses of Tick Genomes Elucidate Their Genetic Diversity and Vector Capacities.</title>
        <authorList>
            <consortium name="Tick Genome and Microbiome Consortium (TIGMIC)"/>
            <person name="Jia N."/>
            <person name="Wang J."/>
            <person name="Shi W."/>
            <person name="Du L."/>
            <person name="Sun Y."/>
            <person name="Zhan W."/>
            <person name="Jiang J.F."/>
            <person name="Wang Q."/>
            <person name="Zhang B."/>
            <person name="Ji P."/>
            <person name="Bell-Sakyi L."/>
            <person name="Cui X.M."/>
            <person name="Yuan T.T."/>
            <person name="Jiang B.G."/>
            <person name="Yang W.F."/>
            <person name="Lam T.T."/>
            <person name="Chang Q.C."/>
            <person name="Ding S.J."/>
            <person name="Wang X.J."/>
            <person name="Zhu J.G."/>
            <person name="Ruan X.D."/>
            <person name="Zhao L."/>
            <person name="Wei J.T."/>
            <person name="Ye R.Z."/>
            <person name="Que T.C."/>
            <person name="Du C.H."/>
            <person name="Zhou Y.H."/>
            <person name="Cheng J.X."/>
            <person name="Dai P.F."/>
            <person name="Guo W.B."/>
            <person name="Han X.H."/>
            <person name="Huang E.J."/>
            <person name="Li L.F."/>
            <person name="Wei W."/>
            <person name="Gao Y.C."/>
            <person name="Liu J.Z."/>
            <person name="Shao H.Z."/>
            <person name="Wang X."/>
            <person name="Wang C.C."/>
            <person name="Yang T.C."/>
            <person name="Huo Q.B."/>
            <person name="Li W."/>
            <person name="Chen H.Y."/>
            <person name="Chen S.E."/>
            <person name="Zhou L.G."/>
            <person name="Ni X.B."/>
            <person name="Tian J.H."/>
            <person name="Sheng Y."/>
            <person name="Liu T."/>
            <person name="Pan Y.S."/>
            <person name="Xia L.Y."/>
            <person name="Li J."/>
            <person name="Zhao F."/>
            <person name="Cao W.C."/>
        </authorList>
    </citation>
    <scope>NUCLEOTIDE SEQUENCE [LARGE SCALE GENOMIC DNA]</scope>
    <source>
        <strain evidence="1">HaeL-2018</strain>
    </source>
</reference>
<evidence type="ECO:0000313" key="1">
    <source>
        <dbReference type="EMBL" id="KAH9378563.1"/>
    </source>
</evidence>
<dbReference type="AlphaFoldDB" id="A0A9J6GTN9"/>
<keyword evidence="2" id="KW-1185">Reference proteome</keyword>
<accession>A0A9J6GTN9</accession>
<name>A0A9J6GTN9_HAELO</name>
<dbReference type="OMA" id="ACKTRAT"/>
<comment type="caution">
    <text evidence="1">The sequence shown here is derived from an EMBL/GenBank/DDBJ whole genome shotgun (WGS) entry which is preliminary data.</text>
</comment>
<organism evidence="1 2">
    <name type="scientific">Haemaphysalis longicornis</name>
    <name type="common">Bush tick</name>
    <dbReference type="NCBI Taxonomy" id="44386"/>
    <lineage>
        <taxon>Eukaryota</taxon>
        <taxon>Metazoa</taxon>
        <taxon>Ecdysozoa</taxon>
        <taxon>Arthropoda</taxon>
        <taxon>Chelicerata</taxon>
        <taxon>Arachnida</taxon>
        <taxon>Acari</taxon>
        <taxon>Parasitiformes</taxon>
        <taxon>Ixodida</taxon>
        <taxon>Ixodoidea</taxon>
        <taxon>Ixodidae</taxon>
        <taxon>Haemaphysalinae</taxon>
        <taxon>Haemaphysalis</taxon>
    </lineage>
</organism>
<evidence type="ECO:0008006" key="3">
    <source>
        <dbReference type="Google" id="ProtNLM"/>
    </source>
</evidence>
<dbReference type="OrthoDB" id="10517832at2759"/>
<dbReference type="EMBL" id="JABSTR010000009">
    <property type="protein sequence ID" value="KAH9378563.1"/>
    <property type="molecule type" value="Genomic_DNA"/>
</dbReference>
<dbReference type="VEuPathDB" id="VectorBase:HLOH_054889"/>
<protein>
    <recommendedName>
        <fullName evidence="3">Tick transposon</fullName>
    </recommendedName>
</protein>